<evidence type="ECO:0000256" key="3">
    <source>
        <dbReference type="ARBA" id="ARBA00008725"/>
    </source>
</evidence>
<comment type="subcellular location">
    <subcellularLocation>
        <location evidence="2 10">Cell membrane</location>
        <topology evidence="2 10">Lipid-anchor</topology>
    </subcellularLocation>
</comment>
<dbReference type="Proteomes" id="UP000294937">
    <property type="component" value="Unassembled WGS sequence"/>
</dbReference>
<name>A0A4R3LA72_9BACL</name>
<proteinExistence type="inferred from homology"/>
<organism evidence="12 13">
    <name type="scientific">Hazenella coriacea</name>
    <dbReference type="NCBI Taxonomy" id="1179467"/>
    <lineage>
        <taxon>Bacteria</taxon>
        <taxon>Bacillati</taxon>
        <taxon>Bacillota</taxon>
        <taxon>Bacilli</taxon>
        <taxon>Bacillales</taxon>
        <taxon>Thermoactinomycetaceae</taxon>
        <taxon>Hazenella</taxon>
    </lineage>
</organism>
<keyword evidence="10" id="KW-0472">Membrane</keyword>
<dbReference type="GO" id="GO:0006817">
    <property type="term" value="P:phosphate ion transport"/>
    <property type="evidence" value="ECO:0007669"/>
    <property type="project" value="UniProtKB-UniRule"/>
</dbReference>
<dbReference type="CDD" id="cd13654">
    <property type="entry name" value="PBP2_phosphate_like_2"/>
    <property type="match status" value="1"/>
</dbReference>
<dbReference type="EMBL" id="SMAG01000001">
    <property type="protein sequence ID" value="TCS96733.1"/>
    <property type="molecule type" value="Genomic_DNA"/>
</dbReference>
<evidence type="ECO:0000256" key="10">
    <source>
        <dbReference type="RuleBase" id="RU367119"/>
    </source>
</evidence>
<sequence>MLKKGLVLGSIFTLAFGALVGCSTGQKADGNKDEAKLTGEVKIDGSSTVFPVTQAVAEEFMKANPGVKVTLAESGTGGGFKKWAAGDIDINDASRPIKDEEKALAAEKKIEPVEISVAYDGIALVVNKDNNFVDSLTVDELKKIWEPNSKVKTWKDVRPNFPAEPIKLYGPGTASGTFDYFTDEIVGEEGKSRTDYTQSEDDNVLVKGVQNDKSSLGYFGFAYYLENQDKLKIVKVDAGKGAIEPTEETINNGTYAPLSRPIFIYPSKQSLEKPEVKAFVKFYLENAKDLVKEIGYVPLPDADYQKSLELVK</sequence>
<dbReference type="Gene3D" id="3.40.190.10">
    <property type="entry name" value="Periplasmic binding protein-like II"/>
    <property type="match status" value="2"/>
</dbReference>
<keyword evidence="7" id="KW-0732">Signal</keyword>
<keyword evidence="6 10" id="KW-0592">Phosphate transport</keyword>
<accession>A0A4R3LA72</accession>
<comment type="similarity">
    <text evidence="3 10">Belongs to the PstS family.</text>
</comment>
<comment type="function">
    <text evidence="10">Involved in the system for phosphate transport across the cytoplasmic membrane.</text>
</comment>
<reference evidence="12 13" key="1">
    <citation type="submission" date="2019-03" db="EMBL/GenBank/DDBJ databases">
        <title>Genomic Encyclopedia of Type Strains, Phase IV (KMG-IV): sequencing the most valuable type-strain genomes for metagenomic binning, comparative biology and taxonomic classification.</title>
        <authorList>
            <person name="Goeker M."/>
        </authorList>
    </citation>
    <scope>NUCLEOTIDE SEQUENCE [LARGE SCALE GENOMIC DNA]</scope>
    <source>
        <strain evidence="12 13">DSM 45707</strain>
    </source>
</reference>
<comment type="subunit">
    <text evidence="4 10">The complex is composed of two ATP-binding proteins (PstB), two transmembrane proteins (PstC and PstA) and a solute-binding protein (PstS).</text>
</comment>
<comment type="caution">
    <text evidence="12">The sequence shown here is derived from an EMBL/GenBank/DDBJ whole genome shotgun (WGS) entry which is preliminary data.</text>
</comment>
<dbReference type="PROSITE" id="PS51257">
    <property type="entry name" value="PROKAR_LIPOPROTEIN"/>
    <property type="match status" value="1"/>
</dbReference>
<dbReference type="NCBIfam" id="TIGR02136">
    <property type="entry name" value="ptsS_2"/>
    <property type="match status" value="1"/>
</dbReference>
<keyword evidence="8 10" id="KW-0564">Palmitate</keyword>
<comment type="function">
    <text evidence="1">Part of the ABC transporter complex PstSACB involved in phosphate import.</text>
</comment>
<evidence type="ECO:0000256" key="5">
    <source>
        <dbReference type="ARBA" id="ARBA00022448"/>
    </source>
</evidence>
<evidence type="ECO:0000256" key="6">
    <source>
        <dbReference type="ARBA" id="ARBA00022592"/>
    </source>
</evidence>
<dbReference type="SUPFAM" id="SSF53850">
    <property type="entry name" value="Periplasmic binding protein-like II"/>
    <property type="match status" value="1"/>
</dbReference>
<dbReference type="GO" id="GO:0005886">
    <property type="term" value="C:plasma membrane"/>
    <property type="evidence" value="ECO:0007669"/>
    <property type="project" value="UniProtKB-SubCell"/>
</dbReference>
<dbReference type="Pfam" id="PF12849">
    <property type="entry name" value="PBP_like_2"/>
    <property type="match status" value="1"/>
</dbReference>
<evidence type="ECO:0000256" key="7">
    <source>
        <dbReference type="ARBA" id="ARBA00022729"/>
    </source>
</evidence>
<evidence type="ECO:0000256" key="2">
    <source>
        <dbReference type="ARBA" id="ARBA00004193"/>
    </source>
</evidence>
<keyword evidence="9 10" id="KW-0449">Lipoprotein</keyword>
<evidence type="ECO:0000256" key="4">
    <source>
        <dbReference type="ARBA" id="ARBA00011529"/>
    </source>
</evidence>
<evidence type="ECO:0000313" key="13">
    <source>
        <dbReference type="Proteomes" id="UP000294937"/>
    </source>
</evidence>
<gene>
    <name evidence="12" type="ORF">EDD58_101374</name>
</gene>
<dbReference type="GO" id="GO:0042301">
    <property type="term" value="F:phosphate ion binding"/>
    <property type="evidence" value="ECO:0007669"/>
    <property type="project" value="UniProtKB-UniRule"/>
</dbReference>
<dbReference type="OrthoDB" id="9790048at2"/>
<evidence type="ECO:0000259" key="11">
    <source>
        <dbReference type="Pfam" id="PF12849"/>
    </source>
</evidence>
<keyword evidence="5 10" id="KW-0813">Transport</keyword>
<dbReference type="InterPro" id="IPR011862">
    <property type="entry name" value="Phos-bd"/>
</dbReference>
<keyword evidence="10" id="KW-1003">Cell membrane</keyword>
<dbReference type="InterPro" id="IPR050811">
    <property type="entry name" value="Phosphate_ABC_transporter"/>
</dbReference>
<dbReference type="RefSeq" id="WP_131923124.1">
    <property type="nucleotide sequence ID" value="NZ_SMAG01000001.1"/>
</dbReference>
<evidence type="ECO:0000256" key="9">
    <source>
        <dbReference type="ARBA" id="ARBA00023288"/>
    </source>
</evidence>
<keyword evidence="13" id="KW-1185">Reference proteome</keyword>
<dbReference type="InterPro" id="IPR024370">
    <property type="entry name" value="PBP_domain"/>
</dbReference>
<feature type="domain" description="PBP" evidence="11">
    <location>
        <begin position="34"/>
        <end position="284"/>
    </location>
</feature>
<dbReference type="AlphaFoldDB" id="A0A4R3LA72"/>
<protein>
    <recommendedName>
        <fullName evidence="10">Phosphate-binding protein</fullName>
    </recommendedName>
</protein>
<dbReference type="PANTHER" id="PTHR30570:SF1">
    <property type="entry name" value="PHOSPHATE-BINDING PROTEIN PSTS"/>
    <property type="match status" value="1"/>
</dbReference>
<evidence type="ECO:0000256" key="1">
    <source>
        <dbReference type="ARBA" id="ARBA00002841"/>
    </source>
</evidence>
<evidence type="ECO:0000256" key="8">
    <source>
        <dbReference type="ARBA" id="ARBA00023139"/>
    </source>
</evidence>
<evidence type="ECO:0000313" key="12">
    <source>
        <dbReference type="EMBL" id="TCS96733.1"/>
    </source>
</evidence>
<dbReference type="PANTHER" id="PTHR30570">
    <property type="entry name" value="PERIPLASMIC PHOSPHATE BINDING COMPONENT OF PHOSPHATE ABC TRANSPORTER"/>
    <property type="match status" value="1"/>
</dbReference>